<evidence type="ECO:0000256" key="7">
    <source>
        <dbReference type="ARBA" id="ARBA00023062"/>
    </source>
</evidence>
<feature type="binding site" evidence="10">
    <location>
        <position position="162"/>
    </location>
    <ligand>
        <name>FAD</name>
        <dbReference type="ChEBI" id="CHEBI:57692"/>
    </ligand>
</feature>
<dbReference type="AlphaFoldDB" id="A0A2T4ZA84"/>
<gene>
    <name evidence="12" type="ORF">C8J48_1393</name>
</gene>
<dbReference type="EMBL" id="PZZP01000001">
    <property type="protein sequence ID" value="PTM58800.1"/>
    <property type="molecule type" value="Genomic_DNA"/>
</dbReference>
<dbReference type="SUPFAM" id="SSF51730">
    <property type="entry name" value="FAD-linked oxidoreductase"/>
    <property type="match status" value="1"/>
</dbReference>
<evidence type="ECO:0000256" key="4">
    <source>
        <dbReference type="ARBA" id="ARBA00022741"/>
    </source>
</evidence>
<dbReference type="GO" id="GO:0010133">
    <property type="term" value="P:L-proline catabolic process to L-glutamate"/>
    <property type="evidence" value="ECO:0007669"/>
    <property type="project" value="UniProtKB-UniPathway"/>
</dbReference>
<evidence type="ECO:0000256" key="10">
    <source>
        <dbReference type="PIRSR" id="PIRSR000196-2"/>
    </source>
</evidence>
<feature type="binding site" evidence="10">
    <location>
        <position position="200"/>
    </location>
    <ligand>
        <name>FAD</name>
        <dbReference type="ChEBI" id="CHEBI:57692"/>
    </ligand>
</feature>
<organism evidence="12 13">
    <name type="scientific">Desmospora activa DSM 45169</name>
    <dbReference type="NCBI Taxonomy" id="1121389"/>
    <lineage>
        <taxon>Bacteria</taxon>
        <taxon>Bacillati</taxon>
        <taxon>Bacillota</taxon>
        <taxon>Bacilli</taxon>
        <taxon>Bacillales</taxon>
        <taxon>Thermoactinomycetaceae</taxon>
        <taxon>Desmospora</taxon>
    </lineage>
</organism>
<keyword evidence="6" id="KW-0560">Oxidoreductase</keyword>
<dbReference type="InterPro" id="IPR029041">
    <property type="entry name" value="FAD-linked_oxidoreductase-like"/>
</dbReference>
<evidence type="ECO:0000256" key="1">
    <source>
        <dbReference type="ARBA" id="ARBA00004739"/>
    </source>
</evidence>
<proteinExistence type="predicted"/>
<feature type="binding site" evidence="9">
    <location>
        <position position="287"/>
    </location>
    <ligand>
        <name>substrate</name>
    </ligand>
</feature>
<feature type="binding site" evidence="10">
    <location>
        <begin position="186"/>
        <end position="188"/>
    </location>
    <ligand>
        <name>FAD</name>
        <dbReference type="ChEBI" id="CHEBI:57692"/>
    </ligand>
</feature>
<evidence type="ECO:0000313" key="12">
    <source>
        <dbReference type="EMBL" id="PTM58800.1"/>
    </source>
</evidence>
<name>A0A2T4ZA84_9BACL</name>
<dbReference type="PANTHER" id="PTHR13914:SF0">
    <property type="entry name" value="PROLINE DEHYDROGENASE 1, MITOCHONDRIAL"/>
    <property type="match status" value="1"/>
</dbReference>
<dbReference type="InterPro" id="IPR002872">
    <property type="entry name" value="Proline_DH_dom"/>
</dbReference>
<dbReference type="PIRSF" id="PIRSF000196">
    <property type="entry name" value="Pro_dehydrog"/>
    <property type="match status" value="1"/>
</dbReference>
<dbReference type="Proteomes" id="UP000241639">
    <property type="component" value="Unassembled WGS sequence"/>
</dbReference>
<feature type="binding site" evidence="10">
    <location>
        <begin position="225"/>
        <end position="226"/>
    </location>
    <ligand>
        <name>FAD</name>
        <dbReference type="ChEBI" id="CHEBI:57692"/>
    </ligand>
</feature>
<dbReference type="InterPro" id="IPR015659">
    <property type="entry name" value="Proline_oxidase"/>
</dbReference>
<accession>A0A2T4ZA84</accession>
<feature type="binding site" evidence="9">
    <location>
        <position position="288"/>
    </location>
    <ligand>
        <name>substrate</name>
    </ligand>
</feature>
<keyword evidence="13" id="KW-1185">Reference proteome</keyword>
<comment type="catalytic activity">
    <reaction evidence="8">
        <text>L-proline + a quinone = (S)-1-pyrroline-5-carboxylate + a quinol + H(+)</text>
        <dbReference type="Rhea" id="RHEA:23784"/>
        <dbReference type="ChEBI" id="CHEBI:15378"/>
        <dbReference type="ChEBI" id="CHEBI:17388"/>
        <dbReference type="ChEBI" id="CHEBI:24646"/>
        <dbReference type="ChEBI" id="CHEBI:60039"/>
        <dbReference type="ChEBI" id="CHEBI:132124"/>
        <dbReference type="EC" id="1.5.5.2"/>
    </reaction>
</comment>
<evidence type="ECO:0000256" key="5">
    <source>
        <dbReference type="ARBA" id="ARBA00022827"/>
    </source>
</evidence>
<feature type="domain" description="Proline dehydrogenase" evidence="11">
    <location>
        <begin position="43"/>
        <end position="299"/>
    </location>
</feature>
<evidence type="ECO:0000256" key="3">
    <source>
        <dbReference type="ARBA" id="ARBA00022630"/>
    </source>
</evidence>
<dbReference type="GO" id="GO:0000166">
    <property type="term" value="F:nucleotide binding"/>
    <property type="evidence" value="ECO:0007669"/>
    <property type="project" value="UniProtKB-KW"/>
</dbReference>
<evidence type="ECO:0000256" key="6">
    <source>
        <dbReference type="ARBA" id="ARBA00023002"/>
    </source>
</evidence>
<dbReference type="RefSeq" id="WP_107725553.1">
    <property type="nucleotide sequence ID" value="NZ_PZZP01000001.1"/>
</dbReference>
<dbReference type="EC" id="1.5.5.2" evidence="2"/>
<dbReference type="Pfam" id="PF01619">
    <property type="entry name" value="Pro_dh"/>
    <property type="match status" value="1"/>
</dbReference>
<comment type="cofactor">
    <cofactor evidence="10">
        <name>FAD</name>
        <dbReference type="ChEBI" id="CHEBI:57692"/>
    </cofactor>
    <text evidence="10">Binds 1 FAD per subunit.</text>
</comment>
<protein>
    <recommendedName>
        <fullName evidence="2">proline dehydrogenase</fullName>
        <ecNumber evidence="2">1.5.5.2</ecNumber>
    </recommendedName>
</protein>
<evidence type="ECO:0000313" key="13">
    <source>
        <dbReference type="Proteomes" id="UP000241639"/>
    </source>
</evidence>
<dbReference type="GO" id="GO:0004657">
    <property type="term" value="F:proline dehydrogenase activity"/>
    <property type="evidence" value="ECO:0007669"/>
    <property type="project" value="UniProtKB-EC"/>
</dbReference>
<evidence type="ECO:0000256" key="9">
    <source>
        <dbReference type="PIRSR" id="PIRSR000196-1"/>
    </source>
</evidence>
<dbReference type="OrthoDB" id="9773461at2"/>
<dbReference type="UniPathway" id="UPA00261">
    <property type="reaction ID" value="UER00373"/>
</dbReference>
<dbReference type="InterPro" id="IPR008219">
    <property type="entry name" value="PRODH_bac_arc"/>
</dbReference>
<dbReference type="Gene3D" id="3.20.20.220">
    <property type="match status" value="1"/>
</dbReference>
<sequence length="306" mass="35103">MEAIMRNLFLTMAKSQTANRLAKRYGLRFGAQRFVAGESIKHAVKTTQQLNDQGLKVTLDHLGESVYTRDEAAQATADCIQTLDVVKEANLDMYLSIKLTQLGLDIDENLCYDHARKIVSRAAENGYFVRIDMEDYAHNATTFRLFHKLHAEFPNQIGLAIQACLHKSKQDLAELGKKGVNVRLVKGAYKESSEVAFPDKTDVDKQFIDLLEQHLTSGSFTAIATHDETVIHHIKQFIEKQDIPKERYEFQMLYGIRTQLQLNLVKEGYPVRVYVPFGTDWYAYFMRRLAERPANVSFVLRSMFKK</sequence>
<evidence type="ECO:0000256" key="8">
    <source>
        <dbReference type="ARBA" id="ARBA00048779"/>
    </source>
</evidence>
<comment type="caution">
    <text evidence="12">The sequence shown here is derived from an EMBL/GenBank/DDBJ whole genome shotgun (WGS) entry which is preliminary data.</text>
</comment>
<keyword evidence="7" id="KW-0642">Proline metabolism</keyword>
<feature type="binding site" evidence="9">
    <location>
        <position position="98"/>
    </location>
    <ligand>
        <name>substrate</name>
    </ligand>
</feature>
<evidence type="ECO:0000256" key="2">
    <source>
        <dbReference type="ARBA" id="ARBA00012695"/>
    </source>
</evidence>
<comment type="pathway">
    <text evidence="1">Amino-acid degradation; L-proline degradation into L-glutamate; L-glutamate from L-proline: step 1/2.</text>
</comment>
<feature type="binding site" evidence="10">
    <location>
        <position position="133"/>
    </location>
    <ligand>
        <name>FAD</name>
        <dbReference type="ChEBI" id="CHEBI:57692"/>
    </ligand>
</feature>
<evidence type="ECO:0000259" key="11">
    <source>
        <dbReference type="Pfam" id="PF01619"/>
    </source>
</evidence>
<reference evidence="12 13" key="1">
    <citation type="submission" date="2018-04" db="EMBL/GenBank/DDBJ databases">
        <title>Genomic Encyclopedia of Archaeal and Bacterial Type Strains, Phase II (KMG-II): from individual species to whole genera.</title>
        <authorList>
            <person name="Goeker M."/>
        </authorList>
    </citation>
    <scope>NUCLEOTIDE SEQUENCE [LARGE SCALE GENOMIC DNA]</scope>
    <source>
        <strain evidence="12 13">DSM 45169</strain>
    </source>
</reference>
<dbReference type="PANTHER" id="PTHR13914">
    <property type="entry name" value="PROLINE OXIDASE"/>
    <property type="match status" value="1"/>
</dbReference>
<keyword evidence="3" id="KW-0285">Flavoprotein</keyword>
<keyword evidence="4 10" id="KW-0547">Nucleotide-binding</keyword>
<keyword evidence="5 10" id="KW-0274">FAD</keyword>